<reference evidence="2 3" key="1">
    <citation type="submission" date="2016-11" db="EMBL/GenBank/DDBJ databases">
        <title>Sphingorhabdus sp. LPB0140, isolated from marine environment.</title>
        <authorList>
            <person name="Kim E."/>
            <person name="Yi H."/>
        </authorList>
    </citation>
    <scope>NUCLEOTIDE SEQUENCE [LARGE SCALE GENOMIC DNA]</scope>
    <source>
        <strain evidence="2 3">LPB0140</strain>
    </source>
</reference>
<dbReference type="InterPro" id="IPR021365">
    <property type="entry name" value="DUF2891"/>
</dbReference>
<keyword evidence="3" id="KW-1185">Reference proteome</keyword>
<protein>
    <recommendedName>
        <fullName evidence="4">DUF2891 domain-containing protein</fullName>
    </recommendedName>
</protein>
<name>A0A1L3JAT2_9SPHN</name>
<proteinExistence type="predicted"/>
<gene>
    <name evidence="2" type="ORF">LPB140_04805</name>
</gene>
<feature type="compositionally biased region" description="Basic and acidic residues" evidence="1">
    <location>
        <begin position="395"/>
        <end position="405"/>
    </location>
</feature>
<feature type="region of interest" description="Disordered" evidence="1">
    <location>
        <begin position="385"/>
        <end position="405"/>
    </location>
</feature>
<dbReference type="Pfam" id="PF11199">
    <property type="entry name" value="DUF2891"/>
    <property type="match status" value="1"/>
</dbReference>
<evidence type="ECO:0000313" key="3">
    <source>
        <dbReference type="Proteomes" id="UP000242561"/>
    </source>
</evidence>
<evidence type="ECO:0000256" key="1">
    <source>
        <dbReference type="SAM" id="MobiDB-lite"/>
    </source>
</evidence>
<dbReference type="AlphaFoldDB" id="A0A1L3JAT2"/>
<evidence type="ECO:0000313" key="2">
    <source>
        <dbReference type="EMBL" id="APG62231.1"/>
    </source>
</evidence>
<dbReference type="STRING" id="1913578.LPB140_04805"/>
<dbReference type="EMBL" id="CP018154">
    <property type="protein sequence ID" value="APG62231.1"/>
    <property type="molecule type" value="Genomic_DNA"/>
</dbReference>
<organism evidence="2 3">
    <name type="scientific">Sphingorhabdus lutea</name>
    <dbReference type="NCBI Taxonomy" id="1913578"/>
    <lineage>
        <taxon>Bacteria</taxon>
        <taxon>Pseudomonadati</taxon>
        <taxon>Pseudomonadota</taxon>
        <taxon>Alphaproteobacteria</taxon>
        <taxon>Sphingomonadales</taxon>
        <taxon>Sphingomonadaceae</taxon>
        <taxon>Sphingorhabdus</taxon>
    </lineage>
</organism>
<evidence type="ECO:0008006" key="4">
    <source>
        <dbReference type="Google" id="ProtNLM"/>
    </source>
</evidence>
<dbReference type="KEGG" id="sphl:LPB140_04805"/>
<accession>A0A1L3JAT2</accession>
<dbReference type="Proteomes" id="UP000242561">
    <property type="component" value="Chromosome"/>
</dbReference>
<sequence>MALCLATLSACNDTENKGGLIVDNKVEKGQMKPATSLPKDAAETGKENFARLAIDCVSKQYPNKISHVLNSQQDVKSPQQLHPSFYGCFDWHSAVHGHWMLVRLWGRDEVPNLDAEIEAILDRNLTDGNIAGERQYFMEADRDSFERPYGMAWLMQLSAELREISQGQGPKADKAKIYAKRLAPLEAIIGEKLKAWLPKLAYPIREGTHAQSAFAFGLIHDWSKIAKDEGMAKMIADTSMKFYAKDEACPLAYEPSGEDFLSPCLMEADLMRRIMPQDKFVAWFDKFLPNIPDADNDDWLPMGVVNDRSDGKLVHLDGLNLSRAWALEGIISALPADHPKRATLSAALTRHADTALQNVSGQFYSGGHWLASFATYLTTQRGINGPAQAANKTENAPKKEMEKSQ</sequence>